<feature type="domain" description="Glycosyl hydrolase family 95 N-terminal" evidence="3">
    <location>
        <begin position="237"/>
        <end position="464"/>
    </location>
</feature>
<dbReference type="EMBL" id="CP117812">
    <property type="protein sequence ID" value="WDE99386.1"/>
    <property type="molecule type" value="Genomic_DNA"/>
</dbReference>
<name>A0ABY7W316_9BACT</name>
<dbReference type="RefSeq" id="WP_274154243.1">
    <property type="nucleotide sequence ID" value="NZ_CP117812.1"/>
</dbReference>
<dbReference type="InterPro" id="IPR008928">
    <property type="entry name" value="6-hairpin_glycosidase_sf"/>
</dbReference>
<dbReference type="PANTHER" id="PTHR31084:SF0">
    <property type="entry name" value="ALPHA-L-FUCOSIDASE 2"/>
    <property type="match status" value="1"/>
</dbReference>
<dbReference type="SUPFAM" id="SSF52266">
    <property type="entry name" value="SGNH hydrolase"/>
    <property type="match status" value="1"/>
</dbReference>
<dbReference type="InterPro" id="IPR012341">
    <property type="entry name" value="6hp_glycosidase-like_sf"/>
</dbReference>
<evidence type="ECO:0000259" key="2">
    <source>
        <dbReference type="Pfam" id="PF13472"/>
    </source>
</evidence>
<dbReference type="InterPro" id="IPR054363">
    <property type="entry name" value="GH95_cat"/>
</dbReference>
<evidence type="ECO:0000313" key="6">
    <source>
        <dbReference type="EMBL" id="WDE99386.1"/>
    </source>
</evidence>
<proteinExistence type="predicted"/>
<evidence type="ECO:0000313" key="7">
    <source>
        <dbReference type="Proteomes" id="UP001214250"/>
    </source>
</evidence>
<dbReference type="Pfam" id="PF14498">
    <property type="entry name" value="Glyco_hyd_65N_2"/>
    <property type="match status" value="1"/>
</dbReference>
<feature type="domain" description="Glycosyl hydrolase family 95 catalytic" evidence="5">
    <location>
        <begin position="491"/>
        <end position="900"/>
    </location>
</feature>
<evidence type="ECO:0000259" key="5">
    <source>
        <dbReference type="Pfam" id="PF22124"/>
    </source>
</evidence>
<reference evidence="6 7" key="1">
    <citation type="submission" date="2023-02" db="EMBL/GenBank/DDBJ databases">
        <title>Genome sequence of Lentisphaera profundi SAORIC-696.</title>
        <authorList>
            <person name="Kim e."/>
            <person name="Cho J.-C."/>
            <person name="Choi A."/>
            <person name="Kang I."/>
        </authorList>
    </citation>
    <scope>NUCLEOTIDE SEQUENCE [LARGE SCALE GENOMIC DNA]</scope>
    <source>
        <strain evidence="6 7">SAORIC-696</strain>
    </source>
</reference>
<dbReference type="InterPro" id="IPR036514">
    <property type="entry name" value="SGNH_hydro_sf"/>
</dbReference>
<keyword evidence="6" id="KW-0378">Hydrolase</keyword>
<dbReference type="InterPro" id="IPR027414">
    <property type="entry name" value="GH95_N_dom"/>
</dbReference>
<evidence type="ECO:0000256" key="1">
    <source>
        <dbReference type="SAM" id="SignalP"/>
    </source>
</evidence>
<feature type="domain" description="SGNH hydrolase-type esterase" evidence="2">
    <location>
        <begin position="31"/>
        <end position="204"/>
    </location>
</feature>
<dbReference type="GO" id="GO:0016787">
    <property type="term" value="F:hydrolase activity"/>
    <property type="evidence" value="ECO:0007669"/>
    <property type="project" value="UniProtKB-KW"/>
</dbReference>
<evidence type="ECO:0000259" key="4">
    <source>
        <dbReference type="Pfam" id="PF21307"/>
    </source>
</evidence>
<keyword evidence="7" id="KW-1185">Reference proteome</keyword>
<keyword evidence="1" id="KW-0732">Signal</keyword>
<feature type="chain" id="PRO_5047430689" evidence="1">
    <location>
        <begin position="24"/>
        <end position="981"/>
    </location>
</feature>
<gene>
    <name evidence="6" type="ORF">PQO03_16235</name>
</gene>
<dbReference type="Gene3D" id="1.50.10.10">
    <property type="match status" value="1"/>
</dbReference>
<sequence>MKKTLTPVLSLLICFSFFMSLSAQEKIKVACVGDSITFGAGIAQRELNSYPAQLAKSLGDKWEVKNFGLNGRTLLTRGDAPYVNSAPYKAALAFQPNVVIIKLGTNDSKPQNWRQKNSFINDYTQMVNSFRQLDSKPTIYLCKAVPVFPEQWGIKDSVVQYEVNPRVAHVAKKMGLPLIDLYTPLKKHPELFPDKVHPNAAGAKVMVEHMAPLLKKYGKKAPPISQEKFSAADDLVIWDDEAAYDFEVAYPVGNGRLGAMPFATFPNERILINEESIWAHTQDLYMDENLFPHLEKVKELEASGDYKAADDYFQKFISASGSKGKNPHSYQLLGWLKLNYQNTGKIKSTKRSLDLKTGIATNIYTLQDGSIITQEVFASAPENVIVINIKADKVLELEVAMDKAKVIGSDLVIASQASGAKGTKFIGRVRSPQVGQASTDGTKLSFSKSTNITLYLSASTDFNMTQSAVKLADGWQKSALEDLNKLSAKSFATIKSSAIADHQKYLNRVDADFGSTSESILRLPTSQRLARLKKGAHDDPDLMETYFQFGRYLLIASSRPGTLPANLQGLWNPYMSAPWGSDYHLNINIQMNYWAAETTNLSELHTPFFKLIRLYQPSGKDMARRLGMKGWCMGHASDLWGSARLMGVRPLWAGSFFGGQWMTFHILEHYRFTKDKQILEDNWDILSASVEFVDSWLIPGPNGTLMARPASSPENLYSYKDATGKQQKAGLNAGNSYDQFMILQVLNDYVEAAKVIGKEKQTLVKKAQSLIPKIYQPQVAKDGRLMEWRLPFEEAQPGHRHISHVIGAYPGNQINLDTDPKMRSAVLKALEGRLARGGAGTGWSRAWTIGMFARFSDAPRAYENLHGILTKSTLPNLWDNHPPFQIDGNFGSTAAVAEMLLHSHNNEIKLLPALPSQWPNGFIKGLKARGDYSVDIKWQKGQLITAQITAGKMTSGPVKISYKKQSKTINLQKGQTIQVSF</sequence>
<feature type="domain" description="Alpha fucosidase A-like C-terminal" evidence="4">
    <location>
        <begin position="903"/>
        <end position="968"/>
    </location>
</feature>
<dbReference type="Proteomes" id="UP001214250">
    <property type="component" value="Chromosome 2"/>
</dbReference>
<dbReference type="InterPro" id="IPR049053">
    <property type="entry name" value="AFCA-like_C"/>
</dbReference>
<dbReference type="Pfam" id="PF13472">
    <property type="entry name" value="Lipase_GDSL_2"/>
    <property type="match status" value="1"/>
</dbReference>
<dbReference type="Pfam" id="PF22124">
    <property type="entry name" value="Glyco_hydro_95_cat"/>
    <property type="match status" value="1"/>
</dbReference>
<dbReference type="InterPro" id="IPR013830">
    <property type="entry name" value="SGNH_hydro"/>
</dbReference>
<evidence type="ECO:0000259" key="3">
    <source>
        <dbReference type="Pfam" id="PF14498"/>
    </source>
</evidence>
<dbReference type="Gene3D" id="3.40.50.1110">
    <property type="entry name" value="SGNH hydrolase"/>
    <property type="match status" value="1"/>
</dbReference>
<dbReference type="Pfam" id="PF21307">
    <property type="entry name" value="Glyco_hydro_95_C"/>
    <property type="match status" value="1"/>
</dbReference>
<dbReference type="SUPFAM" id="SSF48208">
    <property type="entry name" value="Six-hairpin glycosidases"/>
    <property type="match status" value="1"/>
</dbReference>
<accession>A0ABY7W316</accession>
<dbReference type="PANTHER" id="PTHR31084">
    <property type="entry name" value="ALPHA-L-FUCOSIDASE 2"/>
    <property type="match status" value="1"/>
</dbReference>
<protein>
    <submittedName>
        <fullName evidence="6">Glycoside hydrolase N-terminal domain-containing protein</fullName>
    </submittedName>
</protein>
<organism evidence="6 7">
    <name type="scientific">Lentisphaera profundi</name>
    <dbReference type="NCBI Taxonomy" id="1658616"/>
    <lineage>
        <taxon>Bacteria</taxon>
        <taxon>Pseudomonadati</taxon>
        <taxon>Lentisphaerota</taxon>
        <taxon>Lentisphaeria</taxon>
        <taxon>Lentisphaerales</taxon>
        <taxon>Lentisphaeraceae</taxon>
        <taxon>Lentisphaera</taxon>
    </lineage>
</organism>
<feature type="signal peptide" evidence="1">
    <location>
        <begin position="1"/>
        <end position="23"/>
    </location>
</feature>